<dbReference type="AlphaFoldDB" id="A0A7U4DJ10"/>
<evidence type="ECO:0000313" key="4">
    <source>
        <dbReference type="EMBL" id="ACN92988.1"/>
    </source>
</evidence>
<dbReference type="Gene3D" id="1.10.287.1490">
    <property type="match status" value="1"/>
</dbReference>
<gene>
    <name evidence="4" type="primary">erpK</name>
    <name evidence="4" type="ORF">BBU118A_R38</name>
</gene>
<evidence type="ECO:0000256" key="1">
    <source>
        <dbReference type="SAM" id="Coils"/>
    </source>
</evidence>
<feature type="coiled-coil region" evidence="1">
    <location>
        <begin position="86"/>
        <end position="179"/>
    </location>
</feature>
<dbReference type="EMBL" id="CP001538">
    <property type="protein sequence ID" value="ACN92988.1"/>
    <property type="molecule type" value="Genomic_DNA"/>
</dbReference>
<keyword evidence="3" id="KW-0732">Signal</keyword>
<organism evidence="4 5">
    <name type="scientific">Borreliella burgdorferi 118a</name>
    <dbReference type="NCBI Taxonomy" id="476210"/>
    <lineage>
        <taxon>Bacteria</taxon>
        <taxon>Pseudomonadati</taxon>
        <taxon>Spirochaetota</taxon>
        <taxon>Spirochaetia</taxon>
        <taxon>Spirochaetales</taxon>
        <taxon>Borreliaceae</taxon>
        <taxon>Borreliella</taxon>
    </lineage>
</organism>
<dbReference type="RefSeq" id="WP_012673007.1">
    <property type="nucleotide sequence ID" value="NC_012268.1"/>
</dbReference>
<keyword evidence="4" id="KW-0614">Plasmid</keyword>
<feature type="chain" id="PRO_5030811741" evidence="3">
    <location>
        <begin position="23"/>
        <end position="252"/>
    </location>
</feature>
<feature type="signal peptide" evidence="3">
    <location>
        <begin position="1"/>
        <end position="22"/>
    </location>
</feature>
<name>A0A7U4DJ10_BORBG</name>
<dbReference type="PROSITE" id="PS51257">
    <property type="entry name" value="PROKAR_LIPOPROTEIN"/>
    <property type="match status" value="1"/>
</dbReference>
<feature type="region of interest" description="Disordered" evidence="2">
    <location>
        <begin position="54"/>
        <end position="83"/>
    </location>
</feature>
<proteinExistence type="predicted"/>
<evidence type="ECO:0000313" key="5">
    <source>
        <dbReference type="Proteomes" id="UP000006208"/>
    </source>
</evidence>
<accession>A0A7U4DJ10</accession>
<sequence>MNKKMFIICAIFALMISCKNYASGEDVKKSLEQDLKGKVKGFLDTKKEEFFGDFKKPEAKVQPKDEESMQADEPQEQGEDQVVQGVAEDQKLKEEIEQKIKELKDKIEKSDPKSVSLKTYSDYEKEIEELKEKLKDKEKFEKELEILEKALNEKIEKRKKELEESRKKFEELKGQVESAIGITDGERAKNQGKVGIEALRHARGLGFKNISSGNSTSDIAKEIIVSSLKKIEEELEELKKLEKESKNYNKKE</sequence>
<dbReference type="Proteomes" id="UP000006208">
    <property type="component" value="Plasmid 118a_cp32-4"/>
</dbReference>
<geneLocation type="plasmid" evidence="4 5">
    <name>118a_cp32-4</name>
</geneLocation>
<feature type="compositionally biased region" description="Acidic residues" evidence="2">
    <location>
        <begin position="68"/>
        <end position="79"/>
    </location>
</feature>
<protein>
    <submittedName>
        <fullName evidence="4">ErpK protein</fullName>
    </submittedName>
</protein>
<feature type="compositionally biased region" description="Basic and acidic residues" evidence="2">
    <location>
        <begin position="54"/>
        <end position="67"/>
    </location>
</feature>
<evidence type="ECO:0000256" key="3">
    <source>
        <dbReference type="SAM" id="SignalP"/>
    </source>
</evidence>
<evidence type="ECO:0000256" key="2">
    <source>
        <dbReference type="SAM" id="MobiDB-lite"/>
    </source>
</evidence>
<feature type="coiled-coil region" evidence="1">
    <location>
        <begin position="221"/>
        <end position="251"/>
    </location>
</feature>
<reference evidence="4 5" key="1">
    <citation type="journal article" date="2011" name="J. Bacteriol.">
        <title>Whole-genome sequences of thirteen isolates of Borrelia burgdorferi.</title>
        <authorList>
            <person name="Schutzer S.E."/>
            <person name="Fraser-Liggett C.M."/>
            <person name="Casjens S.R."/>
            <person name="Qiu W.G."/>
            <person name="Dunn J.J."/>
            <person name="Mongodin E.F."/>
            <person name="Luft B.J."/>
        </authorList>
    </citation>
    <scope>NUCLEOTIDE SEQUENCE [LARGE SCALE GENOMIC DNA]</scope>
    <source>
        <strain evidence="4 5">118a</strain>
        <plasmid evidence="4 5">118a_cp32-4</plasmid>
    </source>
</reference>
<keyword evidence="1" id="KW-0175">Coiled coil</keyword>